<dbReference type="OMA" id="ARIINMI"/>
<dbReference type="CDD" id="cd00303">
    <property type="entry name" value="retropepsin_like"/>
    <property type="match status" value="1"/>
</dbReference>
<feature type="region of interest" description="Disordered" evidence="1">
    <location>
        <begin position="22"/>
        <end position="48"/>
    </location>
</feature>
<dbReference type="eggNOG" id="KOG0017">
    <property type="taxonomic scope" value="Eukaryota"/>
</dbReference>
<dbReference type="AlphaFoldDB" id="A0A1U7Z5J9"/>
<dbReference type="InParanoid" id="A0A1U7Z5J9"/>
<dbReference type="RefSeq" id="XP_010247592.1">
    <property type="nucleotide sequence ID" value="XM_010249290.1"/>
</dbReference>
<evidence type="ECO:0000313" key="3">
    <source>
        <dbReference type="RefSeq" id="XP_010247592.1"/>
    </source>
</evidence>
<protein>
    <submittedName>
        <fullName evidence="3">Uncharacterized protein LOC104590578</fullName>
    </submittedName>
</protein>
<gene>
    <name evidence="3" type="primary">LOC104590578</name>
</gene>
<reference evidence="3" key="1">
    <citation type="submission" date="2025-08" db="UniProtKB">
        <authorList>
            <consortium name="RefSeq"/>
        </authorList>
    </citation>
    <scope>IDENTIFICATION</scope>
</reference>
<dbReference type="PANTHER" id="PTHR33240:SF17">
    <property type="entry name" value="EUKARYOTIC PEPTIDE CHAIN RELEASE FACTOR GTP-BINDING SUBUNIT-LIKE"/>
    <property type="match status" value="1"/>
</dbReference>
<sequence length="265" mass="30119">MIEELIHHGYLMKFIKYENREMEHRPTEQRRDVPESSRQNDYDQPPLNLPVEERPIHRVINMIIGGSTIAGCSTLVGKTSVRELEHEDENPPKRPWVEEVIYFIKDDVRGILVDSGSSADIIFLEAFDKLNLERKDLQPVDTPLVGFSGDVVTPLSRVTVLVAAGARPNIVRFEHMFLVVATPFLYNVILGRPILHALRAVVSTYYLAIMFPTSYGVGVVRGEQLESWKCYIAALKDKVKLADDVKLEPPLEHTEERAAPMEEMV</sequence>
<accession>A0A1U7Z5J9</accession>
<evidence type="ECO:0000256" key="1">
    <source>
        <dbReference type="SAM" id="MobiDB-lite"/>
    </source>
</evidence>
<dbReference type="Proteomes" id="UP000189703">
    <property type="component" value="Unplaced"/>
</dbReference>
<dbReference type="GeneID" id="104590578"/>
<name>A0A1U7Z5J9_NELNU</name>
<dbReference type="KEGG" id="nnu:104590578"/>
<keyword evidence="2" id="KW-1185">Reference proteome</keyword>
<dbReference type="OrthoDB" id="1746852at2759"/>
<dbReference type="PANTHER" id="PTHR33240">
    <property type="entry name" value="OS08G0508500 PROTEIN"/>
    <property type="match status" value="1"/>
</dbReference>
<organism evidence="2 3">
    <name type="scientific">Nelumbo nucifera</name>
    <name type="common">Sacred lotus</name>
    <dbReference type="NCBI Taxonomy" id="4432"/>
    <lineage>
        <taxon>Eukaryota</taxon>
        <taxon>Viridiplantae</taxon>
        <taxon>Streptophyta</taxon>
        <taxon>Embryophyta</taxon>
        <taxon>Tracheophyta</taxon>
        <taxon>Spermatophyta</taxon>
        <taxon>Magnoliopsida</taxon>
        <taxon>Proteales</taxon>
        <taxon>Nelumbonaceae</taxon>
        <taxon>Nelumbo</taxon>
    </lineage>
</organism>
<dbReference type="Gene3D" id="2.40.70.10">
    <property type="entry name" value="Acid Proteases"/>
    <property type="match status" value="1"/>
</dbReference>
<feature type="compositionally biased region" description="Basic and acidic residues" evidence="1">
    <location>
        <begin position="22"/>
        <end position="41"/>
    </location>
</feature>
<proteinExistence type="predicted"/>
<evidence type="ECO:0000313" key="2">
    <source>
        <dbReference type="Proteomes" id="UP000189703"/>
    </source>
</evidence>
<dbReference type="InterPro" id="IPR021109">
    <property type="entry name" value="Peptidase_aspartic_dom_sf"/>
</dbReference>